<accession>A0A8J5S7U4</accession>
<reference evidence="2" key="1">
    <citation type="journal article" date="2021" name="bioRxiv">
        <title>Whole Genome Assembly and Annotation of Northern Wild Rice, Zizania palustris L., Supports a Whole Genome Duplication in the Zizania Genus.</title>
        <authorList>
            <person name="Haas M."/>
            <person name="Kono T."/>
            <person name="Macchietto M."/>
            <person name="Millas R."/>
            <person name="McGilp L."/>
            <person name="Shao M."/>
            <person name="Duquette J."/>
            <person name="Hirsch C.N."/>
            <person name="Kimball J."/>
        </authorList>
    </citation>
    <scope>NUCLEOTIDE SEQUENCE</scope>
    <source>
        <tissue evidence="2">Fresh leaf tissue</tissue>
    </source>
</reference>
<evidence type="ECO:0000313" key="3">
    <source>
        <dbReference type="Proteomes" id="UP000729402"/>
    </source>
</evidence>
<keyword evidence="3" id="KW-1185">Reference proteome</keyword>
<name>A0A8J5S7U4_ZIZPA</name>
<proteinExistence type="predicted"/>
<dbReference type="EMBL" id="JAAALK010000283">
    <property type="protein sequence ID" value="KAG8070100.1"/>
    <property type="molecule type" value="Genomic_DNA"/>
</dbReference>
<feature type="region of interest" description="Disordered" evidence="1">
    <location>
        <begin position="97"/>
        <end position="126"/>
    </location>
</feature>
<sequence>MPTSLVPMTSAVNVQCGDPRHLPVTFHLLERHREALTHRRRRVQLVPHCTPNLGTANGLVARACTQLNQRWVRAGGVAPGSVGHLLSAVLPRSTTVRGPSSVAWRTGGASGQRRKRHLDWPGMRSN</sequence>
<comment type="caution">
    <text evidence="2">The sequence shown here is derived from an EMBL/GenBank/DDBJ whole genome shotgun (WGS) entry which is preliminary data.</text>
</comment>
<protein>
    <submittedName>
        <fullName evidence="2">Uncharacterized protein</fullName>
    </submittedName>
</protein>
<dbReference type="AlphaFoldDB" id="A0A8J5S7U4"/>
<evidence type="ECO:0000313" key="2">
    <source>
        <dbReference type="EMBL" id="KAG8070100.1"/>
    </source>
</evidence>
<dbReference type="Proteomes" id="UP000729402">
    <property type="component" value="Unassembled WGS sequence"/>
</dbReference>
<reference evidence="2" key="2">
    <citation type="submission" date="2021-02" db="EMBL/GenBank/DDBJ databases">
        <authorList>
            <person name="Kimball J.A."/>
            <person name="Haas M.W."/>
            <person name="Macchietto M."/>
            <person name="Kono T."/>
            <person name="Duquette J."/>
            <person name="Shao M."/>
        </authorList>
    </citation>
    <scope>NUCLEOTIDE SEQUENCE</scope>
    <source>
        <tissue evidence="2">Fresh leaf tissue</tissue>
    </source>
</reference>
<organism evidence="2 3">
    <name type="scientific">Zizania palustris</name>
    <name type="common">Northern wild rice</name>
    <dbReference type="NCBI Taxonomy" id="103762"/>
    <lineage>
        <taxon>Eukaryota</taxon>
        <taxon>Viridiplantae</taxon>
        <taxon>Streptophyta</taxon>
        <taxon>Embryophyta</taxon>
        <taxon>Tracheophyta</taxon>
        <taxon>Spermatophyta</taxon>
        <taxon>Magnoliopsida</taxon>
        <taxon>Liliopsida</taxon>
        <taxon>Poales</taxon>
        <taxon>Poaceae</taxon>
        <taxon>BOP clade</taxon>
        <taxon>Oryzoideae</taxon>
        <taxon>Oryzeae</taxon>
        <taxon>Zizaniinae</taxon>
        <taxon>Zizania</taxon>
    </lineage>
</organism>
<gene>
    <name evidence="2" type="ORF">GUJ93_ZPchr0006g44792</name>
</gene>
<evidence type="ECO:0000256" key="1">
    <source>
        <dbReference type="SAM" id="MobiDB-lite"/>
    </source>
</evidence>